<dbReference type="GO" id="GO:0005874">
    <property type="term" value="C:microtubule"/>
    <property type="evidence" value="ECO:0007669"/>
    <property type="project" value="UniProtKB-UniRule"/>
</dbReference>
<dbReference type="FunFam" id="3.30.450.30:FF:000009">
    <property type="entry name" value="Dynein light chain roadblock"/>
    <property type="match status" value="1"/>
</dbReference>
<evidence type="ECO:0000256" key="7">
    <source>
        <dbReference type="ARBA" id="ARBA00023175"/>
    </source>
</evidence>
<keyword evidence="5 10" id="KW-0493">Microtubule</keyword>
<dbReference type="PIRSF" id="PIRSF009998">
    <property type="entry name" value="DLC7"/>
    <property type="match status" value="1"/>
</dbReference>
<keyword evidence="8 10" id="KW-0206">Cytoskeleton</keyword>
<dbReference type="GO" id="GO:0045505">
    <property type="term" value="F:dynein intermediate chain binding"/>
    <property type="evidence" value="ECO:0007669"/>
    <property type="project" value="UniProtKB-UniRule"/>
</dbReference>
<organism evidence="12 13">
    <name type="scientific">Pelagomonas calceolata</name>
    <dbReference type="NCBI Taxonomy" id="35677"/>
    <lineage>
        <taxon>Eukaryota</taxon>
        <taxon>Sar</taxon>
        <taxon>Stramenopiles</taxon>
        <taxon>Ochrophyta</taxon>
        <taxon>Pelagophyceae</taxon>
        <taxon>Pelagomonadales</taxon>
        <taxon>Pelagomonadaceae</taxon>
        <taxon>Pelagomonas</taxon>
    </lineage>
</organism>
<comment type="similarity">
    <text evidence="2 10">Belongs to the GAMAD family.</text>
</comment>
<dbReference type="SUPFAM" id="SSF103196">
    <property type="entry name" value="Roadblock/LC7 domain"/>
    <property type="match status" value="1"/>
</dbReference>
<dbReference type="EMBL" id="CAKKNE010000001">
    <property type="protein sequence ID" value="CAH0366011.1"/>
    <property type="molecule type" value="Genomic_DNA"/>
</dbReference>
<accession>A0A8J2WXW4</accession>
<dbReference type="InterPro" id="IPR004942">
    <property type="entry name" value="Roadblock/LAMTOR2_dom"/>
</dbReference>
<evidence type="ECO:0000313" key="12">
    <source>
        <dbReference type="EMBL" id="CAH0366011.1"/>
    </source>
</evidence>
<protein>
    <recommendedName>
        <fullName evidence="10">Dynein light chain roadblock</fullName>
    </recommendedName>
</protein>
<dbReference type="OrthoDB" id="9985637at2759"/>
<dbReference type="Gene3D" id="3.30.450.30">
    <property type="entry name" value="Dynein light chain 2a, cytoplasmic"/>
    <property type="match status" value="1"/>
</dbReference>
<dbReference type="PANTHER" id="PTHR10779">
    <property type="entry name" value="DYNEIN LIGHT CHAIN ROADBLOCK"/>
    <property type="match status" value="1"/>
</dbReference>
<keyword evidence="6 10" id="KW-0243">Dynein</keyword>
<proteinExistence type="inferred from homology"/>
<evidence type="ECO:0000256" key="6">
    <source>
        <dbReference type="ARBA" id="ARBA00023017"/>
    </source>
</evidence>
<reference evidence="12" key="1">
    <citation type="submission" date="2021-11" db="EMBL/GenBank/DDBJ databases">
        <authorList>
            <consortium name="Genoscope - CEA"/>
            <person name="William W."/>
        </authorList>
    </citation>
    <scope>NUCLEOTIDE SEQUENCE</scope>
</reference>
<dbReference type="Proteomes" id="UP000789595">
    <property type="component" value="Unassembled WGS sequence"/>
</dbReference>
<evidence type="ECO:0000256" key="4">
    <source>
        <dbReference type="ARBA" id="ARBA00022490"/>
    </source>
</evidence>
<comment type="subcellular location">
    <subcellularLocation>
        <location evidence="1 10">Cytoplasm</location>
        <location evidence="1 10">Cytoskeleton</location>
    </subcellularLocation>
</comment>
<dbReference type="Pfam" id="PF03259">
    <property type="entry name" value="Robl_LC7"/>
    <property type="match status" value="1"/>
</dbReference>
<evidence type="ECO:0000313" key="13">
    <source>
        <dbReference type="Proteomes" id="UP000789595"/>
    </source>
</evidence>
<evidence type="ECO:0000256" key="1">
    <source>
        <dbReference type="ARBA" id="ARBA00004245"/>
    </source>
</evidence>
<evidence type="ECO:0000256" key="3">
    <source>
        <dbReference type="ARBA" id="ARBA00022448"/>
    </source>
</evidence>
<dbReference type="GO" id="GO:0005737">
    <property type="term" value="C:cytoplasm"/>
    <property type="evidence" value="ECO:0007669"/>
    <property type="project" value="UniProtKB-UniRule"/>
</dbReference>
<dbReference type="GO" id="GO:0005868">
    <property type="term" value="C:cytoplasmic dynein complex"/>
    <property type="evidence" value="ECO:0007669"/>
    <property type="project" value="UniProtKB-UniRule"/>
</dbReference>
<feature type="domain" description="Roadblock/LAMTOR2" evidence="11">
    <location>
        <begin position="5"/>
        <end position="93"/>
    </location>
</feature>
<dbReference type="SMART" id="SM00960">
    <property type="entry name" value="Robl_LC7"/>
    <property type="match status" value="1"/>
</dbReference>
<dbReference type="AlphaFoldDB" id="A0A8J2WXW4"/>
<evidence type="ECO:0000256" key="10">
    <source>
        <dbReference type="PIRNR" id="PIRNR009998"/>
    </source>
</evidence>
<dbReference type="GO" id="GO:0007018">
    <property type="term" value="P:microtubule-based movement"/>
    <property type="evidence" value="ECO:0007669"/>
    <property type="project" value="UniProtKB-UniRule"/>
</dbReference>
<keyword evidence="4 10" id="KW-0963">Cytoplasm</keyword>
<gene>
    <name evidence="12" type="ORF">PECAL_1P24790</name>
</gene>
<comment type="function">
    <text evidence="9">Acts as one of several non-catalytic accessory components of the cytoplasmic dynein 1 complex that are thought to be involved in linking dynein to cargos and to adapter proteins that regulate dynein function. Cytoplasmic dynein 1 acts as a motor for the intracellular retrograde motility of vesicles and organelles along microtubules.</text>
</comment>
<evidence type="ECO:0000256" key="2">
    <source>
        <dbReference type="ARBA" id="ARBA00007191"/>
    </source>
</evidence>
<keyword evidence="13" id="KW-1185">Reference proteome</keyword>
<evidence type="ECO:0000256" key="5">
    <source>
        <dbReference type="ARBA" id="ARBA00022701"/>
    </source>
</evidence>
<dbReference type="InterPro" id="IPR016561">
    <property type="entry name" value="DYNLRB1/2"/>
</dbReference>
<name>A0A8J2WXW4_9STRA</name>
<keyword evidence="7 10" id="KW-0505">Motor protein</keyword>
<sequence>MSSEVEETLKRIQSHRGVKGVLIVSADGVPIRSNLDDDETQTYAALLSQLATKARNVVRVLDDQDELAFFRIRSNKHEIMVAPDPEYLLIVVQENVK</sequence>
<evidence type="ECO:0000259" key="11">
    <source>
        <dbReference type="SMART" id="SM00960"/>
    </source>
</evidence>
<evidence type="ECO:0000256" key="8">
    <source>
        <dbReference type="ARBA" id="ARBA00023212"/>
    </source>
</evidence>
<keyword evidence="3 10" id="KW-0813">Transport</keyword>
<evidence type="ECO:0000256" key="9">
    <source>
        <dbReference type="ARBA" id="ARBA00025362"/>
    </source>
</evidence>
<comment type="caution">
    <text evidence="12">The sequence shown here is derived from an EMBL/GenBank/DDBJ whole genome shotgun (WGS) entry which is preliminary data.</text>
</comment>